<feature type="transmembrane region" description="Helical" evidence="1">
    <location>
        <begin position="50"/>
        <end position="72"/>
    </location>
</feature>
<keyword evidence="3" id="KW-0548">Nucleotidyltransferase</keyword>
<organism evidence="3 4">
    <name type="scientific">Psychrosphaera algicola</name>
    <dbReference type="NCBI Taxonomy" id="3023714"/>
    <lineage>
        <taxon>Bacteria</taxon>
        <taxon>Pseudomonadati</taxon>
        <taxon>Pseudomonadota</taxon>
        <taxon>Gammaproteobacteria</taxon>
        <taxon>Alteromonadales</taxon>
        <taxon>Pseudoalteromonadaceae</taxon>
        <taxon>Psychrosphaera</taxon>
    </lineage>
</organism>
<name>A0ABT5FGI2_9GAMM</name>
<keyword evidence="4" id="KW-1185">Reference proteome</keyword>
<proteinExistence type="predicted"/>
<evidence type="ECO:0000256" key="1">
    <source>
        <dbReference type="SAM" id="Phobius"/>
    </source>
</evidence>
<dbReference type="Pfam" id="PF00990">
    <property type="entry name" value="GGDEF"/>
    <property type="match status" value="1"/>
</dbReference>
<protein>
    <submittedName>
        <fullName evidence="3">Diguanylate cyclase</fullName>
        <ecNumber evidence="3">2.7.7.65</ecNumber>
    </submittedName>
</protein>
<sequence>MSQVGLYLFLDDSQLARSTNHALNSIYILATSLTIIWHDKTRPPTFGEKSLKIAVYFAIMCFVTVPIAYVYIPNNYQYMSVLLLLQVLSVLMMMGGLQSLLMSDTINQHYELSIRDPLTGIYNRRYFFDKVKDCHMDFDKEPHSIIMCDIDFLNALMIIMVMILVIWLLSRLRPLSLDIPENWVLPPDLAGKNLRFYCTTMA</sequence>
<keyword evidence="1" id="KW-0812">Transmembrane</keyword>
<feature type="transmembrane region" description="Helical" evidence="1">
    <location>
        <begin position="78"/>
        <end position="97"/>
    </location>
</feature>
<feature type="transmembrane region" description="Helical" evidence="1">
    <location>
        <begin position="20"/>
        <end position="38"/>
    </location>
</feature>
<accession>A0ABT5FGI2</accession>
<keyword evidence="1" id="KW-0472">Membrane</keyword>
<gene>
    <name evidence="3" type="ORF">PN838_18115</name>
</gene>
<dbReference type="GO" id="GO:0052621">
    <property type="term" value="F:diguanylate cyclase activity"/>
    <property type="evidence" value="ECO:0007669"/>
    <property type="project" value="UniProtKB-EC"/>
</dbReference>
<evidence type="ECO:0000313" key="4">
    <source>
        <dbReference type="Proteomes" id="UP001528411"/>
    </source>
</evidence>
<evidence type="ECO:0000313" key="3">
    <source>
        <dbReference type="EMBL" id="MDC2890319.1"/>
    </source>
</evidence>
<dbReference type="InterPro" id="IPR000160">
    <property type="entry name" value="GGDEF_dom"/>
</dbReference>
<reference evidence="3 4" key="1">
    <citation type="submission" date="2023-01" db="EMBL/GenBank/DDBJ databases">
        <title>Psychrosphaera sp. nov., isolated from marine algae.</title>
        <authorList>
            <person name="Bayburt H."/>
            <person name="Choi B.J."/>
            <person name="Kim J.M."/>
            <person name="Choi D.G."/>
            <person name="Jeon C.O."/>
        </authorList>
    </citation>
    <scope>NUCLEOTIDE SEQUENCE [LARGE SCALE GENOMIC DNA]</scope>
    <source>
        <strain evidence="3 4">G1-22</strain>
    </source>
</reference>
<keyword evidence="3" id="KW-0808">Transferase</keyword>
<dbReference type="EMBL" id="JAQOMS010000002">
    <property type="protein sequence ID" value="MDC2890319.1"/>
    <property type="molecule type" value="Genomic_DNA"/>
</dbReference>
<dbReference type="Gene3D" id="3.30.70.270">
    <property type="match status" value="1"/>
</dbReference>
<feature type="transmembrane region" description="Helical" evidence="1">
    <location>
        <begin position="152"/>
        <end position="170"/>
    </location>
</feature>
<evidence type="ECO:0000259" key="2">
    <source>
        <dbReference type="Pfam" id="PF00990"/>
    </source>
</evidence>
<comment type="caution">
    <text evidence="3">The sequence shown here is derived from an EMBL/GenBank/DDBJ whole genome shotgun (WGS) entry which is preliminary data.</text>
</comment>
<dbReference type="Proteomes" id="UP001528411">
    <property type="component" value="Unassembled WGS sequence"/>
</dbReference>
<dbReference type="EC" id="2.7.7.65" evidence="3"/>
<feature type="domain" description="GGDEF" evidence="2">
    <location>
        <begin position="114"/>
        <end position="155"/>
    </location>
</feature>
<keyword evidence="1" id="KW-1133">Transmembrane helix</keyword>
<dbReference type="InterPro" id="IPR043128">
    <property type="entry name" value="Rev_trsase/Diguanyl_cyclase"/>
</dbReference>